<dbReference type="AlphaFoldDB" id="A0A3M9MDY7"/>
<comment type="similarity">
    <text evidence="15">Belongs to the ribF family.</text>
</comment>
<dbReference type="GO" id="GO:0005524">
    <property type="term" value="F:ATP binding"/>
    <property type="evidence" value="ECO:0007669"/>
    <property type="project" value="UniProtKB-UniRule"/>
</dbReference>
<evidence type="ECO:0000313" key="17">
    <source>
        <dbReference type="EMBL" id="RNI23053.1"/>
    </source>
</evidence>
<protein>
    <recommendedName>
        <fullName evidence="15">Riboflavin biosynthesis protein</fullName>
    </recommendedName>
    <domain>
        <recommendedName>
            <fullName evidence="15">Riboflavin kinase</fullName>
            <ecNumber evidence="15">2.7.1.26</ecNumber>
        </recommendedName>
        <alternativeName>
            <fullName evidence="15">Flavokinase</fullName>
        </alternativeName>
    </domain>
    <domain>
        <recommendedName>
            <fullName evidence="15">FMN adenylyltransferase</fullName>
            <ecNumber evidence="15">2.7.7.2</ecNumber>
        </recommendedName>
        <alternativeName>
            <fullName evidence="15">FAD pyrophosphorylase</fullName>
        </alternativeName>
        <alternativeName>
            <fullName evidence="15">FAD synthase</fullName>
        </alternativeName>
    </domain>
</protein>
<dbReference type="GO" id="GO:0009231">
    <property type="term" value="P:riboflavin biosynthetic process"/>
    <property type="evidence" value="ECO:0007669"/>
    <property type="project" value="InterPro"/>
</dbReference>
<dbReference type="NCBIfam" id="TIGR00083">
    <property type="entry name" value="ribF"/>
    <property type="match status" value="1"/>
</dbReference>
<dbReference type="UniPathway" id="UPA00276">
    <property type="reaction ID" value="UER00406"/>
</dbReference>
<comment type="pathway">
    <text evidence="3 15">Cofactor biosynthesis; FMN biosynthesis; FMN from riboflavin (ATP route): step 1/1.</text>
</comment>
<evidence type="ECO:0000256" key="2">
    <source>
        <dbReference type="ARBA" id="ARBA00004726"/>
    </source>
</evidence>
<gene>
    <name evidence="17" type="ORF">EFY87_07850</name>
</gene>
<keyword evidence="6 15" id="KW-0808">Transferase</keyword>
<evidence type="ECO:0000256" key="14">
    <source>
        <dbReference type="ARBA" id="ARBA00049494"/>
    </source>
</evidence>
<dbReference type="InterPro" id="IPR015864">
    <property type="entry name" value="FAD_synthase"/>
</dbReference>
<dbReference type="NCBIfam" id="NF004160">
    <property type="entry name" value="PRK05627.1-3"/>
    <property type="match status" value="1"/>
</dbReference>
<dbReference type="OrthoDB" id="9803667at2"/>
<dbReference type="FunFam" id="2.40.30.30:FF:000003">
    <property type="entry name" value="Riboflavin biosynthesis protein"/>
    <property type="match status" value="1"/>
</dbReference>
<evidence type="ECO:0000256" key="9">
    <source>
        <dbReference type="ARBA" id="ARBA00022777"/>
    </source>
</evidence>
<dbReference type="Proteomes" id="UP000271678">
    <property type="component" value="Unassembled WGS sequence"/>
</dbReference>
<feature type="domain" description="Riboflavin kinase" evidence="16">
    <location>
        <begin position="182"/>
        <end position="315"/>
    </location>
</feature>
<keyword evidence="5 15" id="KW-0288">FMN</keyword>
<dbReference type="Pfam" id="PF06574">
    <property type="entry name" value="FAD_syn"/>
    <property type="match status" value="1"/>
</dbReference>
<evidence type="ECO:0000256" key="1">
    <source>
        <dbReference type="ARBA" id="ARBA00002121"/>
    </source>
</evidence>
<reference evidence="17 18" key="1">
    <citation type="submission" date="2018-11" db="EMBL/GenBank/DDBJ databases">
        <title>Draft genome of Simplicispira Flexivirga sp. BO-16.</title>
        <authorList>
            <person name="Im W.T."/>
        </authorList>
    </citation>
    <scope>NUCLEOTIDE SEQUENCE [LARGE SCALE GENOMIC DNA]</scope>
    <source>
        <strain evidence="17 18">BO-16</strain>
    </source>
</reference>
<evidence type="ECO:0000256" key="13">
    <source>
        <dbReference type="ARBA" id="ARBA00047880"/>
    </source>
</evidence>
<name>A0A3M9MDY7_9MICO</name>
<evidence type="ECO:0000256" key="7">
    <source>
        <dbReference type="ARBA" id="ARBA00022695"/>
    </source>
</evidence>
<comment type="catalytic activity">
    <reaction evidence="13 15">
        <text>riboflavin + ATP = FMN + ADP + H(+)</text>
        <dbReference type="Rhea" id="RHEA:14357"/>
        <dbReference type="ChEBI" id="CHEBI:15378"/>
        <dbReference type="ChEBI" id="CHEBI:30616"/>
        <dbReference type="ChEBI" id="CHEBI:57986"/>
        <dbReference type="ChEBI" id="CHEBI:58210"/>
        <dbReference type="ChEBI" id="CHEBI:456216"/>
        <dbReference type="EC" id="2.7.1.26"/>
    </reaction>
</comment>
<keyword evidence="18" id="KW-1185">Reference proteome</keyword>
<dbReference type="GO" id="GO:0003919">
    <property type="term" value="F:FMN adenylyltransferase activity"/>
    <property type="evidence" value="ECO:0007669"/>
    <property type="project" value="UniProtKB-UniRule"/>
</dbReference>
<dbReference type="GO" id="GO:0009398">
    <property type="term" value="P:FMN biosynthetic process"/>
    <property type="evidence" value="ECO:0007669"/>
    <property type="project" value="UniProtKB-UniRule"/>
</dbReference>
<comment type="function">
    <text evidence="1">Catalyzes the phosphorylation of riboflavin to FMN followed by the adenylation of FMN to FAD.</text>
</comment>
<dbReference type="GO" id="GO:0008531">
    <property type="term" value="F:riboflavin kinase activity"/>
    <property type="evidence" value="ECO:0007669"/>
    <property type="project" value="UniProtKB-UniRule"/>
</dbReference>
<keyword evidence="9 15" id="KW-0418">Kinase</keyword>
<organism evidence="17 18">
    <name type="scientific">Flexivirga caeni</name>
    <dbReference type="NCBI Taxonomy" id="2294115"/>
    <lineage>
        <taxon>Bacteria</taxon>
        <taxon>Bacillati</taxon>
        <taxon>Actinomycetota</taxon>
        <taxon>Actinomycetes</taxon>
        <taxon>Micrococcales</taxon>
        <taxon>Dermacoccaceae</taxon>
        <taxon>Flexivirga</taxon>
    </lineage>
</organism>
<evidence type="ECO:0000256" key="5">
    <source>
        <dbReference type="ARBA" id="ARBA00022643"/>
    </source>
</evidence>
<dbReference type="SMART" id="SM00904">
    <property type="entry name" value="Flavokinase"/>
    <property type="match status" value="1"/>
</dbReference>
<evidence type="ECO:0000256" key="10">
    <source>
        <dbReference type="ARBA" id="ARBA00022827"/>
    </source>
</evidence>
<dbReference type="EC" id="2.7.7.2" evidence="15"/>
<accession>A0A3M9MDY7</accession>
<dbReference type="GO" id="GO:0006747">
    <property type="term" value="P:FAD biosynthetic process"/>
    <property type="evidence" value="ECO:0007669"/>
    <property type="project" value="UniProtKB-UniRule"/>
</dbReference>
<keyword evidence="7 15" id="KW-0548">Nucleotidyltransferase</keyword>
<evidence type="ECO:0000256" key="11">
    <source>
        <dbReference type="ARBA" id="ARBA00022840"/>
    </source>
</evidence>
<keyword evidence="4 15" id="KW-0285">Flavoprotein</keyword>
<dbReference type="SUPFAM" id="SSF82114">
    <property type="entry name" value="Riboflavin kinase-like"/>
    <property type="match status" value="1"/>
</dbReference>
<comment type="pathway">
    <text evidence="2 15">Cofactor biosynthesis; FAD biosynthesis; FAD from FMN: step 1/1.</text>
</comment>
<dbReference type="PIRSF" id="PIRSF004491">
    <property type="entry name" value="FAD_Synth"/>
    <property type="match status" value="1"/>
</dbReference>
<sequence>MLSFSTLTDIPADFGASVVTVGNFDGVHRGHAALLHEVVQRATARGIRSCAVTFEPHPLQVLHPDRAPELIASTTSRYERLAATGLDAVLVLEFTAELAAMTPEEFVRDVFVDGLHAAEVVVGRDTRFGVKNSGDVDTLRQLGQQFGFAVDVLPDVGEDHRISSTDVRRALADGAVDVAARALGHVHDVRGVVVRGLQRGRELGFPTANLGPKPEGLVPADGVYVGWLVREDTARDDAEHRMPAAISVGTNPTFDDVPERTVEAYVLDRDDLDLYDETVRIEFVRRLRGNTKFDSIDALITQMRRDVAQAREICRTR</sequence>
<keyword evidence="8 15" id="KW-0547">Nucleotide-binding</keyword>
<dbReference type="InterPro" id="IPR014729">
    <property type="entry name" value="Rossmann-like_a/b/a_fold"/>
</dbReference>
<dbReference type="UniPathway" id="UPA00277">
    <property type="reaction ID" value="UER00407"/>
</dbReference>
<dbReference type="PANTHER" id="PTHR22749">
    <property type="entry name" value="RIBOFLAVIN KINASE/FMN ADENYLYLTRANSFERASE"/>
    <property type="match status" value="1"/>
</dbReference>
<dbReference type="InterPro" id="IPR023465">
    <property type="entry name" value="Riboflavin_kinase_dom_sf"/>
</dbReference>
<evidence type="ECO:0000256" key="3">
    <source>
        <dbReference type="ARBA" id="ARBA00005201"/>
    </source>
</evidence>
<evidence type="ECO:0000259" key="16">
    <source>
        <dbReference type="SMART" id="SM00904"/>
    </source>
</evidence>
<evidence type="ECO:0000313" key="18">
    <source>
        <dbReference type="Proteomes" id="UP000271678"/>
    </source>
</evidence>
<evidence type="ECO:0000256" key="6">
    <source>
        <dbReference type="ARBA" id="ARBA00022679"/>
    </source>
</evidence>
<evidence type="ECO:0000256" key="8">
    <source>
        <dbReference type="ARBA" id="ARBA00022741"/>
    </source>
</evidence>
<evidence type="ECO:0000256" key="15">
    <source>
        <dbReference type="PIRNR" id="PIRNR004491"/>
    </source>
</evidence>
<keyword evidence="12" id="KW-0511">Multifunctional enzyme</keyword>
<dbReference type="InterPro" id="IPR015865">
    <property type="entry name" value="Riboflavin_kinase_bac/euk"/>
</dbReference>
<dbReference type="CDD" id="cd02064">
    <property type="entry name" value="FAD_synthetase_N"/>
    <property type="match status" value="1"/>
</dbReference>
<dbReference type="InterPro" id="IPR002606">
    <property type="entry name" value="Riboflavin_kinase_bac"/>
</dbReference>
<evidence type="ECO:0000256" key="12">
    <source>
        <dbReference type="ARBA" id="ARBA00023268"/>
    </source>
</evidence>
<proteinExistence type="inferred from homology"/>
<comment type="caution">
    <text evidence="17">The sequence shown here is derived from an EMBL/GenBank/DDBJ whole genome shotgun (WGS) entry which is preliminary data.</text>
</comment>
<dbReference type="PANTHER" id="PTHR22749:SF6">
    <property type="entry name" value="RIBOFLAVIN KINASE"/>
    <property type="match status" value="1"/>
</dbReference>
<dbReference type="EC" id="2.7.1.26" evidence="15"/>
<dbReference type="Gene3D" id="2.40.30.30">
    <property type="entry name" value="Riboflavin kinase-like"/>
    <property type="match status" value="1"/>
</dbReference>
<keyword evidence="11 15" id="KW-0067">ATP-binding</keyword>
<dbReference type="Gene3D" id="3.40.50.620">
    <property type="entry name" value="HUPs"/>
    <property type="match status" value="1"/>
</dbReference>
<dbReference type="EMBL" id="RJJQ01000006">
    <property type="protein sequence ID" value="RNI23053.1"/>
    <property type="molecule type" value="Genomic_DNA"/>
</dbReference>
<dbReference type="FunFam" id="3.40.50.620:FF:000021">
    <property type="entry name" value="Riboflavin biosynthesis protein"/>
    <property type="match status" value="1"/>
</dbReference>
<keyword evidence="10 15" id="KW-0274">FAD</keyword>
<dbReference type="RefSeq" id="WP_123270928.1">
    <property type="nucleotide sequence ID" value="NZ_RJJQ01000006.1"/>
</dbReference>
<comment type="catalytic activity">
    <reaction evidence="14 15">
        <text>FMN + ATP + H(+) = FAD + diphosphate</text>
        <dbReference type="Rhea" id="RHEA:17237"/>
        <dbReference type="ChEBI" id="CHEBI:15378"/>
        <dbReference type="ChEBI" id="CHEBI:30616"/>
        <dbReference type="ChEBI" id="CHEBI:33019"/>
        <dbReference type="ChEBI" id="CHEBI:57692"/>
        <dbReference type="ChEBI" id="CHEBI:58210"/>
        <dbReference type="EC" id="2.7.7.2"/>
    </reaction>
</comment>
<evidence type="ECO:0000256" key="4">
    <source>
        <dbReference type="ARBA" id="ARBA00022630"/>
    </source>
</evidence>
<dbReference type="InterPro" id="IPR023468">
    <property type="entry name" value="Riboflavin_kinase"/>
</dbReference>
<dbReference type="SUPFAM" id="SSF52374">
    <property type="entry name" value="Nucleotidylyl transferase"/>
    <property type="match status" value="1"/>
</dbReference>
<dbReference type="Pfam" id="PF01687">
    <property type="entry name" value="Flavokinase"/>
    <property type="match status" value="1"/>
</dbReference>